<keyword evidence="12" id="KW-1185">Reference proteome</keyword>
<keyword evidence="5" id="KW-0805">Transcription regulation</keyword>
<proteinExistence type="predicted"/>
<feature type="compositionally biased region" description="Low complexity" evidence="9">
    <location>
        <begin position="221"/>
        <end position="232"/>
    </location>
</feature>
<evidence type="ECO:0000256" key="3">
    <source>
        <dbReference type="ARBA" id="ARBA00022771"/>
    </source>
</evidence>
<evidence type="ECO:0000259" key="10">
    <source>
        <dbReference type="Pfam" id="PF15997"/>
    </source>
</evidence>
<dbReference type="PANTHER" id="PTHR13006">
    <property type="entry name" value="PAPILLOMAVIRUS REGULATORY FACTOR PRF-1"/>
    <property type="match status" value="1"/>
</dbReference>
<evidence type="ECO:0000256" key="9">
    <source>
        <dbReference type="SAM" id="MobiDB-lite"/>
    </source>
</evidence>
<feature type="compositionally biased region" description="Low complexity" evidence="9">
    <location>
        <begin position="346"/>
        <end position="365"/>
    </location>
</feature>
<feature type="compositionally biased region" description="Polar residues" evidence="9">
    <location>
        <begin position="187"/>
        <end position="196"/>
    </location>
</feature>
<feature type="compositionally biased region" description="Polar residues" evidence="9">
    <location>
        <begin position="285"/>
        <end position="299"/>
    </location>
</feature>
<evidence type="ECO:0000256" key="8">
    <source>
        <dbReference type="ARBA" id="ARBA00023242"/>
    </source>
</evidence>
<protein>
    <recommendedName>
        <fullName evidence="10">DUF4772 domain-containing protein</fullName>
    </recommendedName>
</protein>
<feature type="compositionally biased region" description="Low complexity" evidence="9">
    <location>
        <begin position="255"/>
        <end position="284"/>
    </location>
</feature>
<feature type="compositionally biased region" description="Basic residues" evidence="9">
    <location>
        <begin position="387"/>
        <end position="411"/>
    </location>
</feature>
<evidence type="ECO:0000256" key="4">
    <source>
        <dbReference type="ARBA" id="ARBA00022833"/>
    </source>
</evidence>
<evidence type="ECO:0000256" key="1">
    <source>
        <dbReference type="ARBA" id="ARBA00004123"/>
    </source>
</evidence>
<dbReference type="GO" id="GO:0003677">
    <property type="term" value="F:DNA binding"/>
    <property type="evidence" value="ECO:0007669"/>
    <property type="project" value="UniProtKB-KW"/>
</dbReference>
<dbReference type="EMBL" id="JBJJXI010000031">
    <property type="protein sequence ID" value="KAL3403285.1"/>
    <property type="molecule type" value="Genomic_DNA"/>
</dbReference>
<evidence type="ECO:0000313" key="12">
    <source>
        <dbReference type="Proteomes" id="UP001627154"/>
    </source>
</evidence>
<evidence type="ECO:0000256" key="5">
    <source>
        <dbReference type="ARBA" id="ARBA00023015"/>
    </source>
</evidence>
<feature type="region of interest" description="Disordered" evidence="9">
    <location>
        <begin position="434"/>
        <end position="504"/>
    </location>
</feature>
<feature type="domain" description="DUF4772" evidence="10">
    <location>
        <begin position="14"/>
        <end position="132"/>
    </location>
</feature>
<keyword evidence="4" id="KW-0862">Zinc</keyword>
<evidence type="ECO:0000256" key="7">
    <source>
        <dbReference type="ARBA" id="ARBA00023163"/>
    </source>
</evidence>
<dbReference type="GO" id="GO:0008270">
    <property type="term" value="F:zinc ion binding"/>
    <property type="evidence" value="ECO:0007669"/>
    <property type="project" value="UniProtKB-KW"/>
</dbReference>
<feature type="region of interest" description="Disordered" evidence="9">
    <location>
        <begin position="339"/>
        <end position="417"/>
    </location>
</feature>
<evidence type="ECO:0000256" key="6">
    <source>
        <dbReference type="ARBA" id="ARBA00023125"/>
    </source>
</evidence>
<keyword evidence="2" id="KW-0479">Metal-binding</keyword>
<keyword evidence="8" id="KW-0539">Nucleus</keyword>
<comment type="subcellular location">
    <subcellularLocation>
        <location evidence="1">Nucleus</location>
    </subcellularLocation>
</comment>
<dbReference type="Proteomes" id="UP001627154">
    <property type="component" value="Unassembled WGS sequence"/>
</dbReference>
<dbReference type="PANTHER" id="PTHR13006:SF9">
    <property type="entry name" value="GLUCOSE TRANSPORTER 4 ENHANCER FACTOR, ISOFORM G"/>
    <property type="match status" value="1"/>
</dbReference>
<keyword evidence="6" id="KW-0238">DNA-binding</keyword>
<evidence type="ECO:0000256" key="2">
    <source>
        <dbReference type="ARBA" id="ARBA00022723"/>
    </source>
</evidence>
<keyword evidence="7" id="KW-0804">Transcription</keyword>
<name>A0ABD2XDP3_9HYME</name>
<dbReference type="GO" id="GO:0005634">
    <property type="term" value="C:nucleus"/>
    <property type="evidence" value="ECO:0007669"/>
    <property type="project" value="UniProtKB-SubCell"/>
</dbReference>
<dbReference type="Pfam" id="PF15997">
    <property type="entry name" value="DUF4772"/>
    <property type="match status" value="1"/>
</dbReference>
<keyword evidence="3" id="KW-0863">Zinc-finger</keyword>
<gene>
    <name evidence="11" type="ORF">TKK_003886</name>
</gene>
<evidence type="ECO:0000313" key="11">
    <source>
        <dbReference type="EMBL" id="KAL3403285.1"/>
    </source>
</evidence>
<dbReference type="AlphaFoldDB" id="A0ABD2XDP3"/>
<dbReference type="InterPro" id="IPR031940">
    <property type="entry name" value="DUF4772"/>
</dbReference>
<accession>A0ABD2XDP3</accession>
<feature type="region of interest" description="Disordered" evidence="9">
    <location>
        <begin position="179"/>
        <end position="299"/>
    </location>
</feature>
<organism evidence="11 12">
    <name type="scientific">Trichogramma kaykai</name>
    <dbReference type="NCBI Taxonomy" id="54128"/>
    <lineage>
        <taxon>Eukaryota</taxon>
        <taxon>Metazoa</taxon>
        <taxon>Ecdysozoa</taxon>
        <taxon>Arthropoda</taxon>
        <taxon>Hexapoda</taxon>
        <taxon>Insecta</taxon>
        <taxon>Pterygota</taxon>
        <taxon>Neoptera</taxon>
        <taxon>Endopterygota</taxon>
        <taxon>Hymenoptera</taxon>
        <taxon>Apocrita</taxon>
        <taxon>Proctotrupomorpha</taxon>
        <taxon>Chalcidoidea</taxon>
        <taxon>Trichogrammatidae</taxon>
        <taxon>Trichogramma</taxon>
    </lineage>
</organism>
<feature type="compositionally biased region" description="Polar residues" evidence="9">
    <location>
        <begin position="204"/>
        <end position="220"/>
    </location>
</feature>
<feature type="compositionally biased region" description="Polar residues" evidence="9">
    <location>
        <begin position="493"/>
        <end position="503"/>
    </location>
</feature>
<sequence>MQLQQQQHIMSTGKRLAKRSIIGTRVCAPGRDGKYYSGAISAVNTPNYNSDAAGGLSITSSTRYSVRFDPVVGAPDSKCEYFDRDLIGPGFGSVIDAKLVPGQKVFLTYNGREIQAEVTQHRQQHDEVDVKITVAPASNGQEGMMHLTKRIEEVRLLESRKSARLADSDTDFARLADVGSDRKRASSHSIDVSTFIGSRKRRPSSSNDSERSYNAWNDSTNNNNNNNNNSSHNHNHHQQQHHNNNNRQTSVVTSTQAQSPVAVAPVQATQTSTGGGSSATTTGAMNLSMTASSGGSEPQETVYMDECSAAMVLMSLSTPPKNPLPIHCQQSYGSWDDGISNRVTIGSPGTNSSQSSSSASWRSATPSPPLSDDPISHSAAWAAAHPNNHHNNHHQLQHQQQHHHHNNHHSQTHQSPGQVPVVDQRRFYHRQHHPYAVVHRSSSHRRHRGGGLSSSSSSPNNSPYDEGIVPDLDQERPRKKRIRSIENDEDYMSANNTGSSSDNDVVRSTFFYSSHILHSKRPLIYT</sequence>
<reference evidence="11 12" key="1">
    <citation type="journal article" date="2024" name="bioRxiv">
        <title>A reference genome for Trichogramma kaykai: A tiny desert-dwelling parasitoid wasp with competing sex-ratio distorters.</title>
        <authorList>
            <person name="Culotta J."/>
            <person name="Lindsey A.R."/>
        </authorList>
    </citation>
    <scope>NUCLEOTIDE SEQUENCE [LARGE SCALE GENOMIC DNA]</scope>
    <source>
        <strain evidence="11 12">KSX58</strain>
    </source>
</reference>
<dbReference type="InterPro" id="IPR052253">
    <property type="entry name" value="CR1/CR2-DNA-binding_regulator"/>
</dbReference>
<comment type="caution">
    <text evidence="11">The sequence shown here is derived from an EMBL/GenBank/DDBJ whole genome shotgun (WGS) entry which is preliminary data.</text>
</comment>